<evidence type="ECO:0000313" key="2">
    <source>
        <dbReference type="EMBL" id="AAP78123.1"/>
    </source>
</evidence>
<evidence type="ECO:0000313" key="3">
    <source>
        <dbReference type="Proteomes" id="UP000002495"/>
    </source>
</evidence>
<dbReference type="STRING" id="235279.HH_1526"/>
<protein>
    <recommendedName>
        <fullName evidence="4">Outer membrane protein beta-barrel domain-containing protein</fullName>
    </recommendedName>
</protein>
<accession>Q7VFZ9</accession>
<dbReference type="AlphaFoldDB" id="Q7VFZ9"/>
<evidence type="ECO:0000256" key="1">
    <source>
        <dbReference type="SAM" id="SignalP"/>
    </source>
</evidence>
<dbReference type="OrthoDB" id="5331101at2"/>
<keyword evidence="3" id="KW-1185">Reference proteome</keyword>
<sequence length="235" mass="26216">MKHFRKIFLGCSLFGAVCAYAGEYSASKIGIGGVYSLQQPSGEKDITNTGGYVALRGRSSLLQERFLLQFDVETNFGKDKRDRSKSNSFRMSNVLLGAGVNLLTPNAPLYLSVIGSLDNFEYSASNNWIDSRLMLVGADLQGFIKRNRLTFEYNVGYHYMLSGYYKQQNDDIDVDGSSYAIKGGVGFVYDITEEIGFFMNLRAKYYNLATSKFNATFTRPATKHFLGGVEVGIKF</sequence>
<organism evidence="2 3">
    <name type="scientific">Helicobacter hepaticus (strain ATCC 51449 / 3B1)</name>
    <dbReference type="NCBI Taxonomy" id="235279"/>
    <lineage>
        <taxon>Bacteria</taxon>
        <taxon>Pseudomonadati</taxon>
        <taxon>Campylobacterota</taxon>
        <taxon>Epsilonproteobacteria</taxon>
        <taxon>Campylobacterales</taxon>
        <taxon>Helicobacteraceae</taxon>
        <taxon>Helicobacter</taxon>
    </lineage>
</organism>
<name>Q7VFZ9_HELHP</name>
<keyword evidence="1" id="KW-0732">Signal</keyword>
<dbReference type="Proteomes" id="UP000002495">
    <property type="component" value="Chromosome"/>
</dbReference>
<dbReference type="RefSeq" id="WP_011116366.1">
    <property type="nucleotide sequence ID" value="NC_004917.1"/>
</dbReference>
<gene>
    <name evidence="2" type="ordered locus">HH_1526</name>
</gene>
<evidence type="ECO:0008006" key="4">
    <source>
        <dbReference type="Google" id="ProtNLM"/>
    </source>
</evidence>
<reference evidence="2 3" key="1">
    <citation type="journal article" date="2003" name="Proc. Natl. Acad. Sci. U.S.A.">
        <title>The complete genome sequence of the carcinogenic bacterium Helicobacter hepaticus.</title>
        <authorList>
            <person name="Suerbaum S."/>
            <person name="Josenhans C."/>
            <person name="Sterzenbach T."/>
            <person name="Drescher B."/>
            <person name="Brandt P."/>
            <person name="Bell M."/>
            <person name="Droege M."/>
            <person name="Fartmann B."/>
            <person name="Fischer H.-P."/>
            <person name="Ge Z."/>
            <person name="Hoerster A."/>
            <person name="Holland R."/>
            <person name="Klein K."/>
            <person name="Koenig J."/>
            <person name="Macko L."/>
            <person name="Mendz G.L."/>
            <person name="Nyakatura G."/>
            <person name="Schauer D.B."/>
            <person name="Shen Z."/>
            <person name="Weber J."/>
            <person name="Frosch M."/>
            <person name="Fox J.G."/>
        </authorList>
    </citation>
    <scope>NUCLEOTIDE SEQUENCE [LARGE SCALE GENOMIC DNA]</scope>
    <source>
        <strain evidence="3">ATCC 51449 / 3B1</strain>
    </source>
</reference>
<dbReference type="HOGENOM" id="CLU_1178911_0_0_7"/>
<proteinExistence type="predicted"/>
<feature type="chain" id="PRO_5004292769" description="Outer membrane protein beta-barrel domain-containing protein" evidence="1">
    <location>
        <begin position="22"/>
        <end position="235"/>
    </location>
</feature>
<feature type="signal peptide" evidence="1">
    <location>
        <begin position="1"/>
        <end position="21"/>
    </location>
</feature>
<dbReference type="EMBL" id="AE017125">
    <property type="protein sequence ID" value="AAP78123.1"/>
    <property type="molecule type" value="Genomic_DNA"/>
</dbReference>
<dbReference type="KEGG" id="hhe:HH_1526"/>